<accession>A0A0L0CC30</accession>
<gene>
    <name evidence="1" type="ORF">FF38_04043</name>
</gene>
<dbReference type="AlphaFoldDB" id="A0A0L0CC30"/>
<dbReference type="Proteomes" id="UP000037069">
    <property type="component" value="Unassembled WGS sequence"/>
</dbReference>
<organism evidence="1 2">
    <name type="scientific">Lucilia cuprina</name>
    <name type="common">Green bottle fly</name>
    <name type="synonym">Australian sheep blowfly</name>
    <dbReference type="NCBI Taxonomy" id="7375"/>
    <lineage>
        <taxon>Eukaryota</taxon>
        <taxon>Metazoa</taxon>
        <taxon>Ecdysozoa</taxon>
        <taxon>Arthropoda</taxon>
        <taxon>Hexapoda</taxon>
        <taxon>Insecta</taxon>
        <taxon>Pterygota</taxon>
        <taxon>Neoptera</taxon>
        <taxon>Endopterygota</taxon>
        <taxon>Diptera</taxon>
        <taxon>Brachycera</taxon>
        <taxon>Muscomorpha</taxon>
        <taxon>Oestroidea</taxon>
        <taxon>Calliphoridae</taxon>
        <taxon>Luciliinae</taxon>
        <taxon>Lucilia</taxon>
    </lineage>
</organism>
<protein>
    <submittedName>
        <fullName evidence="1">Uncharacterized protein</fullName>
    </submittedName>
</protein>
<evidence type="ECO:0000313" key="2">
    <source>
        <dbReference type="Proteomes" id="UP000037069"/>
    </source>
</evidence>
<evidence type="ECO:0000313" key="1">
    <source>
        <dbReference type="EMBL" id="KNC28999.1"/>
    </source>
</evidence>
<comment type="caution">
    <text evidence="1">The sequence shown here is derived from an EMBL/GenBank/DDBJ whole genome shotgun (WGS) entry which is preliminary data.</text>
</comment>
<dbReference type="EMBL" id="JRES01000715">
    <property type="protein sequence ID" value="KNC28999.1"/>
    <property type="molecule type" value="Genomic_DNA"/>
</dbReference>
<reference evidence="1 2" key="1">
    <citation type="journal article" date="2015" name="Nat. Commun.">
        <title>Lucilia cuprina genome unlocks parasitic fly biology to underpin future interventions.</title>
        <authorList>
            <person name="Anstead C.A."/>
            <person name="Korhonen P.K."/>
            <person name="Young N.D."/>
            <person name="Hall R.S."/>
            <person name="Jex A.R."/>
            <person name="Murali S.C."/>
            <person name="Hughes D.S."/>
            <person name="Lee S.F."/>
            <person name="Perry T."/>
            <person name="Stroehlein A.J."/>
            <person name="Ansell B.R."/>
            <person name="Breugelmans B."/>
            <person name="Hofmann A."/>
            <person name="Qu J."/>
            <person name="Dugan S."/>
            <person name="Lee S.L."/>
            <person name="Chao H."/>
            <person name="Dinh H."/>
            <person name="Han Y."/>
            <person name="Doddapaneni H.V."/>
            <person name="Worley K.C."/>
            <person name="Muzny D.M."/>
            <person name="Ioannidis P."/>
            <person name="Waterhouse R.M."/>
            <person name="Zdobnov E.M."/>
            <person name="James P.J."/>
            <person name="Bagnall N.H."/>
            <person name="Kotze A.C."/>
            <person name="Gibbs R.A."/>
            <person name="Richards S."/>
            <person name="Batterham P."/>
            <person name="Gasser R.B."/>
        </authorList>
    </citation>
    <scope>NUCLEOTIDE SEQUENCE [LARGE SCALE GENOMIC DNA]</scope>
    <source>
        <strain evidence="1 2">LS</strain>
        <tissue evidence="1">Full body</tissue>
    </source>
</reference>
<sequence>MTPGLLQYQVKVVLPILLGGLPWGTFSQFRVPGFELFEILDRCFRDTMVCDLNLNSLEENDVRRDLAFLQHQEKTAPDVGCDPSIGSVTSDCLHLCRIARVVEQGTPILDLNFHIHKLLPAYKIHNGSVVSCKEAQGVLQVKEDRRASLPLSFKDNQAALFALPSRVLRFTTALV</sequence>
<proteinExistence type="predicted"/>
<name>A0A0L0CC30_LUCCU</name>
<keyword evidence="2" id="KW-1185">Reference proteome</keyword>